<gene>
    <name evidence="4" type="ORF">SDC9_61013</name>
</gene>
<evidence type="ECO:0000256" key="3">
    <source>
        <dbReference type="ARBA" id="ARBA00023172"/>
    </source>
</evidence>
<dbReference type="EMBL" id="VSSQ01002314">
    <property type="protein sequence ID" value="MPM14649.1"/>
    <property type="molecule type" value="Genomic_DNA"/>
</dbReference>
<evidence type="ECO:0000313" key="4">
    <source>
        <dbReference type="EMBL" id="MPM14649.1"/>
    </source>
</evidence>
<protein>
    <submittedName>
        <fullName evidence="4">IS256 family transposase ISCce2</fullName>
    </submittedName>
</protein>
<dbReference type="PANTHER" id="PTHR33217">
    <property type="entry name" value="TRANSPOSASE FOR INSERTION SEQUENCE ELEMENT IS1081"/>
    <property type="match status" value="1"/>
</dbReference>
<dbReference type="InterPro" id="IPR001207">
    <property type="entry name" value="Transposase_mutator"/>
</dbReference>
<keyword evidence="2" id="KW-0238">DNA-binding</keyword>
<comment type="caution">
    <text evidence="4">The sequence shown here is derived from an EMBL/GenBank/DDBJ whole genome shotgun (WGS) entry which is preliminary data.</text>
</comment>
<name>A0A644XEY6_9ZZZZ</name>
<organism evidence="4">
    <name type="scientific">bioreactor metagenome</name>
    <dbReference type="NCBI Taxonomy" id="1076179"/>
    <lineage>
        <taxon>unclassified sequences</taxon>
        <taxon>metagenomes</taxon>
        <taxon>ecological metagenomes</taxon>
    </lineage>
</organism>
<evidence type="ECO:0000256" key="1">
    <source>
        <dbReference type="ARBA" id="ARBA00022578"/>
    </source>
</evidence>
<dbReference type="AlphaFoldDB" id="A0A644XEY6"/>
<accession>A0A644XEY6</accession>
<dbReference type="PANTHER" id="PTHR33217:SF7">
    <property type="entry name" value="TRANSPOSASE FOR INSERTION SEQUENCE ELEMENT IS1081"/>
    <property type="match status" value="1"/>
</dbReference>
<proteinExistence type="predicted"/>
<sequence length="98" mass="11574">MREDKAAKKVEDSVEETLTYADFSFEHWTRIRTYNVIERLNREIRRRTRVVGTFPNGNSALMLVCVRLRHVVGIQWGNQKYMNMEHLNTVFADSQIAD</sequence>
<dbReference type="GO" id="GO:0003677">
    <property type="term" value="F:DNA binding"/>
    <property type="evidence" value="ECO:0007669"/>
    <property type="project" value="UniProtKB-KW"/>
</dbReference>
<dbReference type="GO" id="GO:0006313">
    <property type="term" value="P:DNA transposition"/>
    <property type="evidence" value="ECO:0007669"/>
    <property type="project" value="InterPro"/>
</dbReference>
<dbReference type="Pfam" id="PF00872">
    <property type="entry name" value="Transposase_mut"/>
    <property type="match status" value="1"/>
</dbReference>
<keyword evidence="1" id="KW-0815">Transposition</keyword>
<dbReference type="GO" id="GO:0004803">
    <property type="term" value="F:transposase activity"/>
    <property type="evidence" value="ECO:0007669"/>
    <property type="project" value="InterPro"/>
</dbReference>
<evidence type="ECO:0000256" key="2">
    <source>
        <dbReference type="ARBA" id="ARBA00023125"/>
    </source>
</evidence>
<reference evidence="4" key="1">
    <citation type="submission" date="2019-08" db="EMBL/GenBank/DDBJ databases">
        <authorList>
            <person name="Kucharzyk K."/>
            <person name="Murdoch R.W."/>
            <person name="Higgins S."/>
            <person name="Loffler F."/>
        </authorList>
    </citation>
    <scope>NUCLEOTIDE SEQUENCE</scope>
</reference>
<keyword evidence="3" id="KW-0233">DNA recombination</keyword>